<dbReference type="Pfam" id="PF00012">
    <property type="entry name" value="HSP70"/>
    <property type="match status" value="1"/>
</dbReference>
<dbReference type="InterPro" id="IPR012725">
    <property type="entry name" value="Chaperone_DnaK"/>
</dbReference>
<dbReference type="InterPro" id="IPR029047">
    <property type="entry name" value="HSP70_peptide-bd_sf"/>
</dbReference>
<dbReference type="NCBIfam" id="NF001413">
    <property type="entry name" value="PRK00290.1"/>
    <property type="match status" value="1"/>
</dbReference>
<dbReference type="PROSITE" id="PS01036">
    <property type="entry name" value="HSP70_3"/>
    <property type="match status" value="1"/>
</dbReference>
<dbReference type="PANTHER" id="PTHR19375">
    <property type="entry name" value="HEAT SHOCK PROTEIN 70KDA"/>
    <property type="match status" value="1"/>
</dbReference>
<dbReference type="RefSeq" id="WP_204727878.1">
    <property type="nucleotide sequence ID" value="NZ_JAFBDK010000001.1"/>
</dbReference>
<accession>A0ABW5ZJR2</accession>
<dbReference type="InterPro" id="IPR013126">
    <property type="entry name" value="Hsp_70_fam"/>
</dbReference>
<reference evidence="14" key="1">
    <citation type="journal article" date="2019" name="Int. J. Syst. Evol. Microbiol.">
        <title>The Global Catalogue of Microorganisms (GCM) 10K type strain sequencing project: providing services to taxonomists for standard genome sequencing and annotation.</title>
        <authorList>
            <consortium name="The Broad Institute Genomics Platform"/>
            <consortium name="The Broad Institute Genome Sequencing Center for Infectious Disease"/>
            <person name="Wu L."/>
            <person name="Ma J."/>
        </authorList>
    </citation>
    <scope>NUCLEOTIDE SEQUENCE [LARGE SCALE GENOMIC DNA]</scope>
    <source>
        <strain evidence="14">KCTC 13528</strain>
    </source>
</reference>
<evidence type="ECO:0000256" key="4">
    <source>
        <dbReference type="ARBA" id="ARBA00022553"/>
    </source>
</evidence>
<dbReference type="InterPro" id="IPR043129">
    <property type="entry name" value="ATPase_NBD"/>
</dbReference>
<comment type="similarity">
    <text evidence="2 9 10">Belongs to the heat shock protein 70 family.</text>
</comment>
<feature type="compositionally biased region" description="Basic and acidic residues" evidence="12">
    <location>
        <begin position="530"/>
        <end position="539"/>
    </location>
</feature>
<dbReference type="Gene3D" id="3.90.640.10">
    <property type="entry name" value="Actin, Chain A, domain 4"/>
    <property type="match status" value="1"/>
</dbReference>
<proteinExistence type="evidence at transcript level"/>
<evidence type="ECO:0000256" key="11">
    <source>
        <dbReference type="SAM" id="Coils"/>
    </source>
</evidence>
<dbReference type="SUPFAM" id="SSF100920">
    <property type="entry name" value="Heat shock protein 70kD (HSP70), peptide-binding domain"/>
    <property type="match status" value="1"/>
</dbReference>
<gene>
    <name evidence="9 13" type="primary">dnaK</name>
    <name evidence="13" type="ORF">ACFS5P_15075</name>
</gene>
<evidence type="ECO:0000256" key="12">
    <source>
        <dbReference type="SAM" id="MobiDB-lite"/>
    </source>
</evidence>
<keyword evidence="4 9" id="KW-0597">Phosphoprotein</keyword>
<dbReference type="Proteomes" id="UP001597561">
    <property type="component" value="Unassembled WGS sequence"/>
</dbReference>
<feature type="compositionally biased region" description="Basic and acidic residues" evidence="12">
    <location>
        <begin position="489"/>
        <end position="509"/>
    </location>
</feature>
<name>A0ABW5ZJR2_9BACL</name>
<evidence type="ECO:0000256" key="5">
    <source>
        <dbReference type="ARBA" id="ARBA00022741"/>
    </source>
</evidence>
<evidence type="ECO:0000256" key="1">
    <source>
        <dbReference type="ARBA" id="ARBA00002290"/>
    </source>
</evidence>
<evidence type="ECO:0000256" key="9">
    <source>
        <dbReference type="HAMAP-Rule" id="MF_00332"/>
    </source>
</evidence>
<evidence type="ECO:0000313" key="13">
    <source>
        <dbReference type="EMBL" id="MFD2913209.1"/>
    </source>
</evidence>
<evidence type="ECO:0000256" key="8">
    <source>
        <dbReference type="ARBA" id="ARBA00023186"/>
    </source>
</evidence>
<feature type="region of interest" description="Disordered" evidence="12">
    <location>
        <begin position="576"/>
        <end position="608"/>
    </location>
</feature>
<comment type="caution">
    <text evidence="13">The sequence shown here is derived from an EMBL/GenBank/DDBJ whole genome shotgun (WGS) entry which is preliminary data.</text>
</comment>
<dbReference type="CDD" id="cd10234">
    <property type="entry name" value="ASKHA_NBD_HSP70_DnaK-like"/>
    <property type="match status" value="1"/>
</dbReference>
<evidence type="ECO:0000256" key="6">
    <source>
        <dbReference type="ARBA" id="ARBA00022840"/>
    </source>
</evidence>
<feature type="compositionally biased region" description="Acidic residues" evidence="12">
    <location>
        <begin position="594"/>
        <end position="608"/>
    </location>
</feature>
<dbReference type="Gene3D" id="3.30.420.40">
    <property type="match status" value="2"/>
</dbReference>
<dbReference type="PROSITE" id="PS00297">
    <property type="entry name" value="HSP70_1"/>
    <property type="match status" value="1"/>
</dbReference>
<evidence type="ECO:0000256" key="3">
    <source>
        <dbReference type="ARBA" id="ARBA00014415"/>
    </source>
</evidence>
<evidence type="ECO:0000256" key="10">
    <source>
        <dbReference type="RuleBase" id="RU003322"/>
    </source>
</evidence>
<dbReference type="NCBIfam" id="TIGR02350">
    <property type="entry name" value="prok_dnaK"/>
    <property type="match status" value="1"/>
</dbReference>
<dbReference type="InterPro" id="IPR029048">
    <property type="entry name" value="HSP70_C_sf"/>
</dbReference>
<dbReference type="PROSITE" id="PS00329">
    <property type="entry name" value="HSP70_2"/>
    <property type="match status" value="1"/>
</dbReference>
<evidence type="ECO:0000256" key="2">
    <source>
        <dbReference type="ARBA" id="ARBA00007381"/>
    </source>
</evidence>
<keyword evidence="11" id="KW-0175">Coiled coil</keyword>
<dbReference type="InterPro" id="IPR018181">
    <property type="entry name" value="Heat_shock_70_CS"/>
</dbReference>
<comment type="induction">
    <text evidence="9">By stress conditions e.g. heat shock.</text>
</comment>
<dbReference type="Gene3D" id="1.20.1270.10">
    <property type="match status" value="1"/>
</dbReference>
<keyword evidence="6 9" id="KW-0067">ATP-binding</keyword>
<feature type="region of interest" description="Disordered" evidence="12">
    <location>
        <begin position="489"/>
        <end position="539"/>
    </location>
</feature>
<keyword evidence="7 9" id="KW-0346">Stress response</keyword>
<keyword evidence="14" id="KW-1185">Reference proteome</keyword>
<dbReference type="SUPFAM" id="SSF53067">
    <property type="entry name" value="Actin-like ATPase domain"/>
    <property type="match status" value="2"/>
</dbReference>
<dbReference type="Gene3D" id="2.60.34.10">
    <property type="entry name" value="Substrate Binding Domain Of DNAk, Chain A, domain 1"/>
    <property type="match status" value="1"/>
</dbReference>
<dbReference type="PRINTS" id="PR00301">
    <property type="entry name" value="HEATSHOCK70"/>
</dbReference>
<dbReference type="EMBL" id="JBHUPG010000027">
    <property type="protein sequence ID" value="MFD2913209.1"/>
    <property type="molecule type" value="Genomic_DNA"/>
</dbReference>
<evidence type="ECO:0000313" key="14">
    <source>
        <dbReference type="Proteomes" id="UP001597561"/>
    </source>
</evidence>
<keyword evidence="5 9" id="KW-0547">Nucleotide-binding</keyword>
<protein>
    <recommendedName>
        <fullName evidence="3 9">Chaperone protein DnaK</fullName>
    </recommendedName>
    <alternativeName>
        <fullName evidence="9">HSP70</fullName>
    </alternativeName>
    <alternativeName>
        <fullName evidence="9">Heat shock 70 kDa protein</fullName>
    </alternativeName>
    <alternativeName>
        <fullName evidence="9">Heat shock protein 70</fullName>
    </alternativeName>
</protein>
<sequence length="608" mass="65653">MSKIIGIDLGTTNSCVAVLEGGEAKVIANPEGNRTSPSVVSFKNGEKQVGEVAKRQAITNPNTIMSVKRHMGTDHKVEAEGKEYSPQEISAMILQYLKGYAESYLGEEVTKAVVTVPAYFNDAERQATKDAGKIAGLEVERIINEPTAAALAYGLDKMEEDQTILVYDLGGGTFDVSILELGDGVFEVRSTAGDNRLGGDDFDQVIIDHLVSEFKKENGIDLSKDKMALQRLKDAAEKAKKDLSGVTSTQISLPFITAGEAGPLHLEMNLSRAKFEDLASSLIERTMGPTRQAIKDAGMSASEIDKVILVGGSTRIPAVQEAIKKETGKEPSQGVNPDEVVAMGAAIQGGVLTGDVKDVVLLDVTPLSLGIETMGGVSTVLIERNTTIPTSKSQTFSTAADNQNAVDIHVLQGERPMAADNKTLGRFQLGDIPPAPRGVPQIEVTFDIDKNGIVNVSAKDLGTGKEQKITIKSTTSLSDEDIDRMVKEAEENAEADKKRKEEAEVRNEADQLVFQTDKTLSDLGENADEEEKKKAEAARDELKEAIEKNDLEEIKTKKDALQEILQALSMKLYEEAAKKAEAEQQAEGAKPEDDVVDADFEEVDDDKK</sequence>
<feature type="modified residue" description="Phosphothreonine; by autocatalysis" evidence="9">
    <location>
        <position position="173"/>
    </location>
</feature>
<comment type="function">
    <text evidence="1 9">Acts as a chaperone.</text>
</comment>
<dbReference type="HAMAP" id="MF_00332">
    <property type="entry name" value="DnaK"/>
    <property type="match status" value="1"/>
</dbReference>
<evidence type="ECO:0000256" key="7">
    <source>
        <dbReference type="ARBA" id="ARBA00023016"/>
    </source>
</evidence>
<organism evidence="13 14">
    <name type="scientific">Jeotgalibacillus terrae</name>
    <dbReference type="NCBI Taxonomy" id="587735"/>
    <lineage>
        <taxon>Bacteria</taxon>
        <taxon>Bacillati</taxon>
        <taxon>Bacillota</taxon>
        <taxon>Bacilli</taxon>
        <taxon>Bacillales</taxon>
        <taxon>Caryophanaceae</taxon>
        <taxon>Jeotgalibacillus</taxon>
    </lineage>
</organism>
<keyword evidence="8 9" id="KW-0143">Chaperone</keyword>
<dbReference type="SUPFAM" id="SSF100934">
    <property type="entry name" value="Heat shock protein 70kD (HSP70), C-terminal subdomain"/>
    <property type="match status" value="1"/>
</dbReference>
<feature type="coiled-coil region" evidence="11">
    <location>
        <begin position="222"/>
        <end position="249"/>
    </location>
</feature>